<dbReference type="RefSeq" id="WP_083797782.1">
    <property type="nucleotide sequence ID" value="NZ_CAWQCL010000078.1"/>
</dbReference>
<accession>A0A9X0UI47</accession>
<dbReference type="GeneID" id="79889831"/>
<dbReference type="InterPro" id="IPR018668">
    <property type="entry name" value="DNA-binding_VF530-like"/>
</dbReference>
<comment type="caution">
    <text evidence="1">The sequence shown here is derived from an EMBL/GenBank/DDBJ whole genome shotgun (WGS) entry which is preliminary data.</text>
</comment>
<organism evidence="1 2">
    <name type="scientific">Vibrio metschnikovii</name>
    <dbReference type="NCBI Taxonomy" id="28172"/>
    <lineage>
        <taxon>Bacteria</taxon>
        <taxon>Pseudomonadati</taxon>
        <taxon>Pseudomonadota</taxon>
        <taxon>Gammaproteobacteria</taxon>
        <taxon>Vibrionales</taxon>
        <taxon>Vibrionaceae</taxon>
        <taxon>Vibrio</taxon>
    </lineage>
</organism>
<protein>
    <submittedName>
        <fullName evidence="1">DUF2132 domain-containing protein</fullName>
    </submittedName>
</protein>
<name>A0A9X0UI47_VIBME</name>
<gene>
    <name evidence="1" type="ORF">H8Q88_06205</name>
</gene>
<dbReference type="OrthoDB" id="9806870at2"/>
<evidence type="ECO:0000313" key="2">
    <source>
        <dbReference type="Proteomes" id="UP000615796"/>
    </source>
</evidence>
<dbReference type="Gene3D" id="1.10.720.30">
    <property type="entry name" value="SAP domain"/>
    <property type="match status" value="1"/>
</dbReference>
<dbReference type="GO" id="GO:0003677">
    <property type="term" value="F:DNA binding"/>
    <property type="evidence" value="ECO:0007669"/>
    <property type="project" value="InterPro"/>
</dbReference>
<dbReference type="AlphaFoldDB" id="A0A9X0UI47"/>
<dbReference type="Pfam" id="PF09905">
    <property type="entry name" value="VF530"/>
    <property type="match status" value="1"/>
</dbReference>
<reference evidence="1" key="1">
    <citation type="submission" date="2020-08" db="EMBL/GenBank/DDBJ databases">
        <title>Genome Sequencing and Pan-Genome Analysis of Migratory bird Vibrio Strains, Inner Mongolia.</title>
        <authorList>
            <person name="Zheng L."/>
        </authorList>
    </citation>
    <scope>NUCLEOTIDE SEQUENCE</scope>
    <source>
        <strain evidence="1">M13F</strain>
    </source>
</reference>
<dbReference type="EMBL" id="JACRUP010000002">
    <property type="protein sequence ID" value="MBC5850551.1"/>
    <property type="molecule type" value="Genomic_DNA"/>
</dbReference>
<proteinExistence type="predicted"/>
<dbReference type="InterPro" id="IPR036361">
    <property type="entry name" value="SAP_dom_sf"/>
</dbReference>
<keyword evidence="2" id="KW-1185">Reference proteome</keyword>
<dbReference type="Proteomes" id="UP000615796">
    <property type="component" value="Unassembled WGS sequence"/>
</dbReference>
<evidence type="ECO:0000313" key="1">
    <source>
        <dbReference type="EMBL" id="MBC5850551.1"/>
    </source>
</evidence>
<sequence length="76" mass="8909">MHTNDPHAQPHNPLHGLTLEKILTQLVEHYGWQGLAQRISLNCFKSDPSIKSSLKFLRRTEWARSKVENLYIETFH</sequence>